<dbReference type="EMBL" id="HBKQ01026616">
    <property type="protein sequence ID" value="CAE2244551.1"/>
    <property type="molecule type" value="Transcribed_RNA"/>
</dbReference>
<gene>
    <name evidence="1" type="ORF">OAUR00152_LOCUS18007</name>
</gene>
<sequence length="457" mass="49995">MATPLPSNFTILDAANEGNTIREIAVAANVAYLTPYYLVQRKENISKPKDVVVVTSTEFHQGADARSFLGLPTNTKTTLHPSQIPAGARVFVETSSHNRKVPIGSMVLLQTAAYASDAAPAPAAPAPTVVASNPAVTSADTSYPSPPKKRKLDGFIKAEESGDDDGNKLGSEVLRLRLDREGARSCSALQVSLIWNDIADLDLSCITPNGVTIYYGNKESECGGWLEVDMNVNKSTASTEPVENIFWASAPSGEYVFRVTNFNCHTNPESTVFIDPNRSVPYRLFLTRNGEKEIFDGSVKHKEVQVCFEFELEGDGALGSFVVMPPSDAKTTFQEACEANGVTYTQGNGFYALARKENISQNKVMLLQDIEKDTFTIGAEAVRKKLDWPLAAKQIRKGPKDLPRGFRLFVQSTSHNRLIPPGTHTLMKVSVKEALKHRAAHNTQFARETHTMGKQDT</sequence>
<dbReference type="AlphaFoldDB" id="A0A7S4IZC5"/>
<dbReference type="InterPro" id="IPR008979">
    <property type="entry name" value="Galactose-bd-like_sf"/>
</dbReference>
<protein>
    <submittedName>
        <fullName evidence="1">Uncharacterized protein</fullName>
    </submittedName>
</protein>
<organism evidence="1">
    <name type="scientific">Odontella aurita</name>
    <dbReference type="NCBI Taxonomy" id="265563"/>
    <lineage>
        <taxon>Eukaryota</taxon>
        <taxon>Sar</taxon>
        <taxon>Stramenopiles</taxon>
        <taxon>Ochrophyta</taxon>
        <taxon>Bacillariophyta</taxon>
        <taxon>Mediophyceae</taxon>
        <taxon>Biddulphiophycidae</taxon>
        <taxon>Eupodiscales</taxon>
        <taxon>Odontellaceae</taxon>
        <taxon>Odontella</taxon>
    </lineage>
</organism>
<dbReference type="SUPFAM" id="SSF49785">
    <property type="entry name" value="Galactose-binding domain-like"/>
    <property type="match status" value="1"/>
</dbReference>
<evidence type="ECO:0000313" key="1">
    <source>
        <dbReference type="EMBL" id="CAE2244551.1"/>
    </source>
</evidence>
<proteinExistence type="predicted"/>
<accession>A0A7S4IZC5</accession>
<name>A0A7S4IZC5_9STRA</name>
<dbReference type="Gene3D" id="2.60.120.380">
    <property type="match status" value="1"/>
</dbReference>
<reference evidence="1" key="1">
    <citation type="submission" date="2021-01" db="EMBL/GenBank/DDBJ databases">
        <authorList>
            <person name="Corre E."/>
            <person name="Pelletier E."/>
            <person name="Niang G."/>
            <person name="Scheremetjew M."/>
            <person name="Finn R."/>
            <person name="Kale V."/>
            <person name="Holt S."/>
            <person name="Cochrane G."/>
            <person name="Meng A."/>
            <person name="Brown T."/>
            <person name="Cohen L."/>
        </authorList>
    </citation>
    <scope>NUCLEOTIDE SEQUENCE</scope>
    <source>
        <strain evidence="1">Isolate 1302-5</strain>
    </source>
</reference>